<protein>
    <submittedName>
        <fullName evidence="10">Phosphotransferase system, mannose/fructose/N-acetylgalactosamine-specific component IIC</fullName>
    </submittedName>
</protein>
<sequence>MFIQCVMASLLGSLICLDRILIQSMIARPVIAAPLMGFFLGDPYSGLLIGALIELFWIDRLPVGTYIPPHDSLTAILITASCIFSSREIGHHFREIMAFSILIFIPCGYVGQKMESIHIQMNDRLARAALLCAGKADVNGVAARHLLSPVVYFLLTFFLILFFLLSGTVMTTFLFPRFPLSVLKALNMTFFFFPLLGIAVALNTIHLRRMVPVFCAIFLAIAGILEFFHVI</sequence>
<accession>Q2LSZ3</accession>
<feature type="transmembrane region" description="Helical" evidence="9">
    <location>
        <begin position="150"/>
        <end position="174"/>
    </location>
</feature>
<feature type="transmembrane region" description="Helical" evidence="9">
    <location>
        <begin position="211"/>
        <end position="230"/>
    </location>
</feature>
<keyword evidence="7 9" id="KW-1133">Transmembrane helix</keyword>
<keyword evidence="5" id="KW-0598">Phosphotransferase system</keyword>
<keyword evidence="3" id="KW-1003">Cell membrane</keyword>
<proteinExistence type="predicted"/>
<dbReference type="AlphaFoldDB" id="Q2LSZ3"/>
<dbReference type="FunCoup" id="Q2LSZ3">
    <property type="interactions" value="46"/>
</dbReference>
<dbReference type="GO" id="GO:0009401">
    <property type="term" value="P:phosphoenolpyruvate-dependent sugar phosphotransferase system"/>
    <property type="evidence" value="ECO:0007669"/>
    <property type="project" value="UniProtKB-KW"/>
</dbReference>
<dbReference type="InterPro" id="IPR004700">
    <property type="entry name" value="PTS_IIC_man"/>
</dbReference>
<evidence type="ECO:0000256" key="6">
    <source>
        <dbReference type="ARBA" id="ARBA00022692"/>
    </source>
</evidence>
<keyword evidence="6 9" id="KW-0812">Transmembrane</keyword>
<organism evidence="10 11">
    <name type="scientific">Syntrophus aciditrophicus (strain SB)</name>
    <dbReference type="NCBI Taxonomy" id="56780"/>
    <lineage>
        <taxon>Bacteria</taxon>
        <taxon>Pseudomonadati</taxon>
        <taxon>Thermodesulfobacteriota</taxon>
        <taxon>Syntrophia</taxon>
        <taxon>Syntrophales</taxon>
        <taxon>Syntrophaceae</taxon>
        <taxon>Syntrophus</taxon>
    </lineage>
</organism>
<evidence type="ECO:0000256" key="9">
    <source>
        <dbReference type="SAM" id="Phobius"/>
    </source>
</evidence>
<dbReference type="eggNOG" id="COG3715">
    <property type="taxonomic scope" value="Bacteria"/>
</dbReference>
<gene>
    <name evidence="10" type="ORF">SYN_02846</name>
</gene>
<keyword evidence="11" id="KW-1185">Reference proteome</keyword>
<evidence type="ECO:0000313" key="10">
    <source>
        <dbReference type="EMBL" id="ABC77202.1"/>
    </source>
</evidence>
<dbReference type="OrthoDB" id="5516394at2"/>
<dbReference type="HOGENOM" id="CLU_1199306_0_0_7"/>
<evidence type="ECO:0000256" key="5">
    <source>
        <dbReference type="ARBA" id="ARBA00022683"/>
    </source>
</evidence>
<dbReference type="RefSeq" id="WP_011417231.1">
    <property type="nucleotide sequence ID" value="NC_007759.1"/>
</dbReference>
<feature type="transmembrane region" description="Helical" evidence="9">
    <location>
        <begin position="186"/>
        <end position="205"/>
    </location>
</feature>
<dbReference type="InParanoid" id="Q2LSZ3"/>
<evidence type="ECO:0000313" key="11">
    <source>
        <dbReference type="Proteomes" id="UP000001933"/>
    </source>
</evidence>
<reference evidence="10 11" key="1">
    <citation type="journal article" date="2007" name="Proc. Natl. Acad. Sci. U.S.A.">
        <title>The genome of Syntrophus aciditrophicus: life at the thermodynamic limit of microbial growth.</title>
        <authorList>
            <person name="McInerney M.J."/>
            <person name="Rohlin L."/>
            <person name="Mouttaki H."/>
            <person name="Kim U."/>
            <person name="Krupp R.S."/>
            <person name="Rios-Hernandez L."/>
            <person name="Sieber J."/>
            <person name="Struchtemeyer C.G."/>
            <person name="Bhattacharyya A."/>
            <person name="Campbell J.W."/>
            <person name="Gunsalus R.P."/>
        </authorList>
    </citation>
    <scope>NUCLEOTIDE SEQUENCE [LARGE SCALE GENOMIC DNA]</scope>
    <source>
        <strain evidence="10 11">SB</strain>
    </source>
</reference>
<keyword evidence="8 9" id="KW-0472">Membrane</keyword>
<dbReference type="STRING" id="56780.SYN_02846"/>
<keyword evidence="4" id="KW-0762">Sugar transport</keyword>
<dbReference type="GO" id="GO:0005886">
    <property type="term" value="C:plasma membrane"/>
    <property type="evidence" value="ECO:0007669"/>
    <property type="project" value="UniProtKB-SubCell"/>
</dbReference>
<evidence type="ECO:0000256" key="2">
    <source>
        <dbReference type="ARBA" id="ARBA00022448"/>
    </source>
</evidence>
<dbReference type="KEGG" id="sat:SYN_02846"/>
<comment type="subcellular location">
    <subcellularLocation>
        <location evidence="1">Cell membrane</location>
        <topology evidence="1">Multi-pass membrane protein</topology>
    </subcellularLocation>
</comment>
<feature type="transmembrane region" description="Helical" evidence="9">
    <location>
        <begin position="96"/>
        <end position="112"/>
    </location>
</feature>
<evidence type="ECO:0000256" key="3">
    <source>
        <dbReference type="ARBA" id="ARBA00022475"/>
    </source>
</evidence>
<evidence type="ECO:0000256" key="8">
    <source>
        <dbReference type="ARBA" id="ARBA00023136"/>
    </source>
</evidence>
<dbReference type="EMBL" id="CP000252">
    <property type="protein sequence ID" value="ABC77202.1"/>
    <property type="molecule type" value="Genomic_DNA"/>
</dbReference>
<evidence type="ECO:0000256" key="1">
    <source>
        <dbReference type="ARBA" id="ARBA00004651"/>
    </source>
</evidence>
<keyword evidence="2" id="KW-0813">Transport</keyword>
<evidence type="ECO:0000256" key="7">
    <source>
        <dbReference type="ARBA" id="ARBA00022989"/>
    </source>
</evidence>
<dbReference type="Proteomes" id="UP000001933">
    <property type="component" value="Chromosome"/>
</dbReference>
<evidence type="ECO:0000256" key="4">
    <source>
        <dbReference type="ARBA" id="ARBA00022597"/>
    </source>
</evidence>
<name>Q2LSZ3_SYNAS</name>
<dbReference type="Pfam" id="PF03609">
    <property type="entry name" value="EII-Sor"/>
    <property type="match status" value="1"/>
</dbReference>